<feature type="transmembrane region" description="Helical" evidence="1">
    <location>
        <begin position="53"/>
        <end position="74"/>
    </location>
</feature>
<keyword evidence="1" id="KW-0812">Transmembrane</keyword>
<reference evidence="2" key="1">
    <citation type="thesis" date="2020" institute="ProQuest LLC" country="789 East Eisenhower Parkway, Ann Arbor, MI, USA">
        <title>Comparative Genomics and Chromosome Evolution.</title>
        <authorList>
            <person name="Mudd A.B."/>
        </authorList>
    </citation>
    <scope>NUCLEOTIDE SEQUENCE</scope>
    <source>
        <strain evidence="2">HN-11 Male</strain>
        <tissue evidence="2">Kidney and liver</tissue>
    </source>
</reference>
<evidence type="ECO:0000313" key="2">
    <source>
        <dbReference type="EMBL" id="KAG9465433.1"/>
    </source>
</evidence>
<keyword evidence="1" id="KW-0472">Membrane</keyword>
<dbReference type="EMBL" id="WNTK01003059">
    <property type="protein sequence ID" value="KAG9465433.1"/>
    <property type="molecule type" value="Genomic_DNA"/>
</dbReference>
<dbReference type="Proteomes" id="UP000770717">
    <property type="component" value="Unassembled WGS sequence"/>
</dbReference>
<protein>
    <submittedName>
        <fullName evidence="2">Uncharacterized protein</fullName>
    </submittedName>
</protein>
<name>A0A8J6BQB4_ELECQ</name>
<proteinExistence type="predicted"/>
<organism evidence="2 3">
    <name type="scientific">Eleutherodactylus coqui</name>
    <name type="common">Puerto Rican coqui</name>
    <dbReference type="NCBI Taxonomy" id="57060"/>
    <lineage>
        <taxon>Eukaryota</taxon>
        <taxon>Metazoa</taxon>
        <taxon>Chordata</taxon>
        <taxon>Craniata</taxon>
        <taxon>Vertebrata</taxon>
        <taxon>Euteleostomi</taxon>
        <taxon>Amphibia</taxon>
        <taxon>Batrachia</taxon>
        <taxon>Anura</taxon>
        <taxon>Neobatrachia</taxon>
        <taxon>Hyloidea</taxon>
        <taxon>Eleutherodactylidae</taxon>
        <taxon>Eleutherodactylinae</taxon>
        <taxon>Eleutherodactylus</taxon>
        <taxon>Eleutherodactylus</taxon>
    </lineage>
</organism>
<keyword evidence="3" id="KW-1185">Reference proteome</keyword>
<evidence type="ECO:0000313" key="3">
    <source>
        <dbReference type="Proteomes" id="UP000770717"/>
    </source>
</evidence>
<sequence>MKLRLFLIVVKHRLLFSAAYATLLPFLFASTRIIGKHDAFWTQKSPFSGINWIFITSNGNFVTPLFNPFLVMTFPRFDISLYFLVVALKLFVISVGFLLTPYFVPA</sequence>
<gene>
    <name evidence="2" type="ORF">GDO78_018359</name>
</gene>
<accession>A0A8J6BQB4</accession>
<feature type="transmembrane region" description="Helical" evidence="1">
    <location>
        <begin position="81"/>
        <end position="104"/>
    </location>
</feature>
<comment type="caution">
    <text evidence="2">The sequence shown here is derived from an EMBL/GenBank/DDBJ whole genome shotgun (WGS) entry which is preliminary data.</text>
</comment>
<keyword evidence="1" id="KW-1133">Transmembrane helix</keyword>
<dbReference type="AlphaFoldDB" id="A0A8J6BQB4"/>
<evidence type="ECO:0000256" key="1">
    <source>
        <dbReference type="SAM" id="Phobius"/>
    </source>
</evidence>